<feature type="domain" description="N-acetyltransferase" evidence="1">
    <location>
        <begin position="30"/>
        <end position="204"/>
    </location>
</feature>
<dbReference type="STRING" id="1173027.Mic7113_3618"/>
<sequence>MDVNPCFSFLTPYEPAPTSQDVVTTGVSNFTIRTAQVLDLTTLAEILTDSFHPRTGVIRWAYPMLRLGIYEDLRNRLRANSPHYVCLVAVADGSKVTDSGEVLAGTVEIALRSPPSWQPHGSQYPYISNLAVRKSYRRLGVARQLLLACERTSLEWGFPDLYLHVLENNHQARQLYLKAGYQLHQVEPSYSAWLFGQPKRLFLHKHLDLGGTS</sequence>
<dbReference type="RefSeq" id="WP_015183483.1">
    <property type="nucleotide sequence ID" value="NC_019738.1"/>
</dbReference>
<dbReference type="PANTHER" id="PTHR47443">
    <property type="entry name" value="ACYL-COA N-ACYLTRANSFERASES (NAT) SUPERFAMILY PROTEIN"/>
    <property type="match status" value="1"/>
</dbReference>
<dbReference type="PROSITE" id="PS51186">
    <property type="entry name" value="GNAT"/>
    <property type="match status" value="1"/>
</dbReference>
<dbReference type="KEGG" id="mic:Mic7113_3618"/>
<dbReference type="InterPro" id="IPR016181">
    <property type="entry name" value="Acyl_CoA_acyltransferase"/>
</dbReference>
<dbReference type="PATRIC" id="fig|1173027.3.peg.3981"/>
<dbReference type="SUPFAM" id="SSF55729">
    <property type="entry name" value="Acyl-CoA N-acyltransferases (Nat)"/>
    <property type="match status" value="1"/>
</dbReference>
<name>K9WIH8_9CYAN</name>
<dbReference type="HOGENOM" id="CLU_087926_0_0_3"/>
<dbReference type="Pfam" id="PF00583">
    <property type="entry name" value="Acetyltransf_1"/>
    <property type="match status" value="1"/>
</dbReference>
<keyword evidence="2" id="KW-0808">Transferase</keyword>
<dbReference type="Gene3D" id="3.40.630.30">
    <property type="match status" value="1"/>
</dbReference>
<dbReference type="AlphaFoldDB" id="K9WIH8"/>
<dbReference type="EMBL" id="CP003630">
    <property type="protein sequence ID" value="AFZ19342.1"/>
    <property type="molecule type" value="Genomic_DNA"/>
</dbReference>
<evidence type="ECO:0000313" key="2">
    <source>
        <dbReference type="EMBL" id="AFZ19342.1"/>
    </source>
</evidence>
<evidence type="ECO:0000313" key="3">
    <source>
        <dbReference type="Proteomes" id="UP000010471"/>
    </source>
</evidence>
<proteinExistence type="predicted"/>
<protein>
    <submittedName>
        <fullName evidence="2">Acetyltransferase</fullName>
    </submittedName>
</protein>
<keyword evidence="3" id="KW-1185">Reference proteome</keyword>
<evidence type="ECO:0000259" key="1">
    <source>
        <dbReference type="PROSITE" id="PS51186"/>
    </source>
</evidence>
<dbReference type="CDD" id="cd04301">
    <property type="entry name" value="NAT_SF"/>
    <property type="match status" value="1"/>
</dbReference>
<accession>K9WIH8</accession>
<reference evidence="2 3" key="1">
    <citation type="submission" date="2012-06" db="EMBL/GenBank/DDBJ databases">
        <title>Finished chromosome of genome of Microcoleus sp. PCC 7113.</title>
        <authorList>
            <consortium name="US DOE Joint Genome Institute"/>
            <person name="Gugger M."/>
            <person name="Coursin T."/>
            <person name="Rippka R."/>
            <person name="Tandeau De Marsac N."/>
            <person name="Huntemann M."/>
            <person name="Wei C.-L."/>
            <person name="Han J."/>
            <person name="Detter J.C."/>
            <person name="Han C."/>
            <person name="Tapia R."/>
            <person name="Chen A."/>
            <person name="Kyrpides N."/>
            <person name="Mavromatis K."/>
            <person name="Markowitz V."/>
            <person name="Szeto E."/>
            <person name="Ivanova N."/>
            <person name="Pagani I."/>
            <person name="Pati A."/>
            <person name="Goodwin L."/>
            <person name="Nordberg H.P."/>
            <person name="Cantor M.N."/>
            <person name="Hua S.X."/>
            <person name="Woyke T."/>
            <person name="Kerfeld C.A."/>
        </authorList>
    </citation>
    <scope>NUCLEOTIDE SEQUENCE [LARGE SCALE GENOMIC DNA]</scope>
    <source>
        <strain evidence="2 3">PCC 7113</strain>
    </source>
</reference>
<dbReference type="InterPro" id="IPR000182">
    <property type="entry name" value="GNAT_dom"/>
</dbReference>
<organism evidence="2 3">
    <name type="scientific">Allocoleopsis franciscana PCC 7113</name>
    <dbReference type="NCBI Taxonomy" id="1173027"/>
    <lineage>
        <taxon>Bacteria</taxon>
        <taxon>Bacillati</taxon>
        <taxon>Cyanobacteriota</taxon>
        <taxon>Cyanophyceae</taxon>
        <taxon>Coleofasciculales</taxon>
        <taxon>Coleofasciculaceae</taxon>
        <taxon>Allocoleopsis</taxon>
        <taxon>Allocoleopsis franciscana</taxon>
    </lineage>
</organism>
<dbReference type="Proteomes" id="UP000010471">
    <property type="component" value="Chromosome"/>
</dbReference>
<dbReference type="eggNOG" id="COG0456">
    <property type="taxonomic scope" value="Bacteria"/>
</dbReference>
<gene>
    <name evidence="2" type="ORF">Mic7113_3618</name>
</gene>
<dbReference type="GO" id="GO:0016747">
    <property type="term" value="F:acyltransferase activity, transferring groups other than amino-acyl groups"/>
    <property type="evidence" value="ECO:0007669"/>
    <property type="project" value="InterPro"/>
</dbReference>
<dbReference type="PANTHER" id="PTHR47443:SF3">
    <property type="entry name" value="GCN5-RELATED N-ACETYLTRANSFERASE 4, CHLOROPLASTIC"/>
    <property type="match status" value="1"/>
</dbReference>